<comment type="similarity">
    <text evidence="1">Belongs to the type-I restriction system S methylase family.</text>
</comment>
<evidence type="ECO:0000256" key="1">
    <source>
        <dbReference type="ARBA" id="ARBA00010923"/>
    </source>
</evidence>
<dbReference type="InterPro" id="IPR051212">
    <property type="entry name" value="Type-I_RE_S_subunit"/>
</dbReference>
<dbReference type="PANTHER" id="PTHR43140">
    <property type="entry name" value="TYPE-1 RESTRICTION ENZYME ECOKI SPECIFICITY PROTEIN"/>
    <property type="match status" value="1"/>
</dbReference>
<dbReference type="AlphaFoldDB" id="A0A644WFL3"/>
<reference evidence="5" key="1">
    <citation type="submission" date="2019-08" db="EMBL/GenBank/DDBJ databases">
        <authorList>
            <person name="Kucharzyk K."/>
            <person name="Murdoch R.W."/>
            <person name="Higgins S."/>
            <person name="Loffler F."/>
        </authorList>
    </citation>
    <scope>NUCLEOTIDE SEQUENCE</scope>
</reference>
<keyword evidence="2" id="KW-0680">Restriction system</keyword>
<dbReference type="Gene3D" id="1.10.287.1120">
    <property type="entry name" value="Bipartite methylase S protein"/>
    <property type="match status" value="1"/>
</dbReference>
<dbReference type="Gene3D" id="3.90.220.20">
    <property type="entry name" value="DNA methylase specificity domains"/>
    <property type="match status" value="2"/>
</dbReference>
<organism evidence="5">
    <name type="scientific">bioreactor metagenome</name>
    <dbReference type="NCBI Taxonomy" id="1076179"/>
    <lineage>
        <taxon>unclassified sequences</taxon>
        <taxon>metagenomes</taxon>
        <taxon>ecological metagenomes</taxon>
    </lineage>
</organism>
<dbReference type="EMBL" id="VSSQ01000878">
    <property type="protein sequence ID" value="MPM02562.1"/>
    <property type="molecule type" value="Genomic_DNA"/>
</dbReference>
<keyword evidence="3" id="KW-0238">DNA-binding</keyword>
<dbReference type="InterPro" id="IPR044946">
    <property type="entry name" value="Restrct_endonuc_typeI_TRD_sf"/>
</dbReference>
<gene>
    <name evidence="5" type="ORF">SDC9_48811</name>
</gene>
<dbReference type="PANTHER" id="PTHR43140:SF1">
    <property type="entry name" value="TYPE I RESTRICTION ENZYME ECOKI SPECIFICITY SUBUNIT"/>
    <property type="match status" value="1"/>
</dbReference>
<accession>A0A644WFL3</accession>
<dbReference type="GO" id="GO:0003677">
    <property type="term" value="F:DNA binding"/>
    <property type="evidence" value="ECO:0007669"/>
    <property type="project" value="UniProtKB-KW"/>
</dbReference>
<name>A0A644WFL3_9ZZZZ</name>
<dbReference type="CDD" id="cd17260">
    <property type="entry name" value="RMtype1_S_EcoEI-TRD1-CR1_like"/>
    <property type="match status" value="1"/>
</dbReference>
<evidence type="ECO:0000313" key="5">
    <source>
        <dbReference type="EMBL" id="MPM02562.1"/>
    </source>
</evidence>
<proteinExistence type="inferred from homology"/>
<dbReference type="Pfam" id="PF01420">
    <property type="entry name" value="Methylase_S"/>
    <property type="match status" value="1"/>
</dbReference>
<comment type="caution">
    <text evidence="5">The sequence shown here is derived from an EMBL/GenBank/DDBJ whole genome shotgun (WGS) entry which is preliminary data.</text>
</comment>
<evidence type="ECO:0000256" key="3">
    <source>
        <dbReference type="ARBA" id="ARBA00023125"/>
    </source>
</evidence>
<dbReference type="InterPro" id="IPR000055">
    <property type="entry name" value="Restrct_endonuc_typeI_TRD"/>
</dbReference>
<feature type="domain" description="Type I restriction modification DNA specificity" evidence="4">
    <location>
        <begin position="24"/>
        <end position="208"/>
    </location>
</feature>
<dbReference type="SUPFAM" id="SSF116734">
    <property type="entry name" value="DNA methylase specificity domain"/>
    <property type="match status" value="2"/>
</dbReference>
<evidence type="ECO:0000259" key="4">
    <source>
        <dbReference type="Pfam" id="PF01420"/>
    </source>
</evidence>
<evidence type="ECO:0000256" key="2">
    <source>
        <dbReference type="ARBA" id="ARBA00022747"/>
    </source>
</evidence>
<sequence>MRYRYRNNEEMKDSGEEWIGLIPINWNVLMFKRIVESVKNGVWGDEPQNNQDDIPCIRILNFNRNKMEIVIDDLTTRNIPLIKQRDYLLKRGDLLIEKSGGGDKNPVGFVAIYNHNIPAVYANFMAKISLRDEIAKSKFVKYMCATIYNKRIHLDSVNQTTGIQNLASDVYFKRNIAIPGIIEQKKIAKFLDEKTAQFDSIISKKQELIQKLEEAKKSLISEVVTGKVKVVKTSEGYELIERKREEMKDSGVEWLGDVPKEWDIKKVKHIAVLNPTKAKVRKYIDKEFEVSFIPMDSVRLGSINIEQNKRIDDVIDGYTYFENNDIIMAKVTPCFENRNIAIAENLKNGIGFGSTELNAIRCFNKKDIPFLFYNLQEENFMKIATYEMTGAGGLKRVPSSFLLNAQFTHPKIDEKIKIVEYLNDKMLEIAKVIKKTKDQIKVLKEAKQSLISEAVTGKIEILD</sequence>
<dbReference type="GO" id="GO:0009307">
    <property type="term" value="P:DNA restriction-modification system"/>
    <property type="evidence" value="ECO:0007669"/>
    <property type="project" value="UniProtKB-KW"/>
</dbReference>
<protein>
    <recommendedName>
        <fullName evidence="4">Type I restriction modification DNA specificity domain-containing protein</fullName>
    </recommendedName>
</protein>